<organism evidence="3">
    <name type="scientific">uncultured Sulfurovum sp</name>
    <dbReference type="NCBI Taxonomy" id="269237"/>
    <lineage>
        <taxon>Bacteria</taxon>
        <taxon>Pseudomonadati</taxon>
        <taxon>Campylobacterota</taxon>
        <taxon>Epsilonproteobacteria</taxon>
        <taxon>Campylobacterales</taxon>
        <taxon>Sulfurovaceae</taxon>
        <taxon>Sulfurovum</taxon>
        <taxon>environmental samples</taxon>
    </lineage>
</organism>
<dbReference type="GO" id="GO:0005524">
    <property type="term" value="F:ATP binding"/>
    <property type="evidence" value="ECO:0007669"/>
    <property type="project" value="InterPro"/>
</dbReference>
<dbReference type="Pfam" id="PF03008">
    <property type="entry name" value="DUF234"/>
    <property type="match status" value="1"/>
</dbReference>
<feature type="domain" description="DUF234" evidence="2">
    <location>
        <begin position="319"/>
        <end position="408"/>
    </location>
</feature>
<proteinExistence type="predicted"/>
<dbReference type="InterPro" id="IPR027417">
    <property type="entry name" value="P-loop_NTPase"/>
</dbReference>
<dbReference type="AlphaFoldDB" id="A0A6S6TJV4"/>
<dbReference type="PANTHER" id="PTHR34704">
    <property type="entry name" value="ATPASE"/>
    <property type="match status" value="1"/>
</dbReference>
<name>A0A6S6TJV4_9BACT</name>
<feature type="domain" description="ATPase" evidence="1">
    <location>
        <begin position="7"/>
        <end position="208"/>
    </location>
</feature>
<evidence type="ECO:0000313" key="3">
    <source>
        <dbReference type="EMBL" id="CAA6819555.1"/>
    </source>
</evidence>
<dbReference type="SUPFAM" id="SSF52540">
    <property type="entry name" value="P-loop containing nucleoside triphosphate hydrolases"/>
    <property type="match status" value="1"/>
</dbReference>
<dbReference type="Pfam" id="PF01637">
    <property type="entry name" value="ATPase_2"/>
    <property type="match status" value="1"/>
</dbReference>
<dbReference type="InterPro" id="IPR036390">
    <property type="entry name" value="WH_DNA-bd_sf"/>
</dbReference>
<dbReference type="PANTHER" id="PTHR34704:SF1">
    <property type="entry name" value="ATPASE"/>
    <property type="match status" value="1"/>
</dbReference>
<evidence type="ECO:0000259" key="1">
    <source>
        <dbReference type="Pfam" id="PF01637"/>
    </source>
</evidence>
<dbReference type="EMBL" id="CACVAU010000056">
    <property type="protein sequence ID" value="CAA6819555.1"/>
    <property type="molecule type" value="Genomic_DNA"/>
</dbReference>
<protein>
    <submittedName>
        <fullName evidence="3">Archaeal ATPase, fused to C-terminal DUF234 domain</fullName>
    </submittedName>
</protein>
<sequence length="448" mass="53257">MKEYIMFHNRNSELAILEREYEKEGSAFTVIYGRRRVGKTALIYEYIKDKSVLFVYATEANFLIQLENIKPQLLKLIDKPYLEDIKIESFSQLFTLLNEYNFSKKLVLVIDEYQNLCKIDKAFSSELQRMWDMKLQHQNIHLILSGSVISMMHSEILDYSAPLYGRRTSNIHLKQLAFKYIKTFLPSLSKEDEMNVFASFGTIPKYLELYDEKKSFKENIAQNILDKNSFLYSEGNFLLKQELNEVSTYFSILETISKGDTKIGDIASRLQVPSTHITRYLSKLIDLDILIKEIPITEKNPLKSKMGRYKFKDSFLNFWFYYVYKNYNQLEINQIESVLNEIALNFNDRFVSFAFEDFVAEDIRYNPSKYIEFIPKKIGRWWNKNEEIDVVVMDDEHICFIECKWQKDVNKERVLHQLIKKSKMVKHELKESFLVVCKDGFELNKFIY</sequence>
<dbReference type="SUPFAM" id="SSF46785">
    <property type="entry name" value="Winged helix' DNA-binding domain"/>
    <property type="match status" value="1"/>
</dbReference>
<dbReference type="Gene3D" id="3.40.50.300">
    <property type="entry name" value="P-loop containing nucleotide triphosphate hydrolases"/>
    <property type="match status" value="1"/>
</dbReference>
<evidence type="ECO:0000259" key="2">
    <source>
        <dbReference type="Pfam" id="PF03008"/>
    </source>
</evidence>
<accession>A0A6S6TJV4</accession>
<gene>
    <name evidence="3" type="ORF">HELGO_WM17660</name>
</gene>
<dbReference type="InterPro" id="IPR011579">
    <property type="entry name" value="ATPase_dom"/>
</dbReference>
<dbReference type="InterPro" id="IPR004256">
    <property type="entry name" value="DUF234"/>
</dbReference>
<dbReference type="InterPro" id="IPR011335">
    <property type="entry name" value="Restrct_endonuc-II-like"/>
</dbReference>
<reference evidence="3" key="1">
    <citation type="submission" date="2020-01" db="EMBL/GenBank/DDBJ databases">
        <authorList>
            <person name="Meier V. D."/>
            <person name="Meier V D."/>
        </authorList>
    </citation>
    <scope>NUCLEOTIDE SEQUENCE</scope>
    <source>
        <strain evidence="3">HLG_WM_MAG_05</strain>
    </source>
</reference>
<dbReference type="SUPFAM" id="SSF52980">
    <property type="entry name" value="Restriction endonuclease-like"/>
    <property type="match status" value="1"/>
</dbReference>